<proteinExistence type="predicted"/>
<dbReference type="Proteomes" id="UP000789901">
    <property type="component" value="Unassembled WGS sequence"/>
</dbReference>
<protein>
    <submittedName>
        <fullName evidence="1">14581_t:CDS:1</fullName>
    </submittedName>
</protein>
<name>A0ABN7UWX6_GIGMA</name>
<sequence length="101" mass="11999">MPYLRYVVGDFIVEEFEEEMSTSDKGKSLEYKVERTDSDRVSTNYFNSTAFIEKDIHFRLEGSEYIEQIIYRKNYNQGCAETIWGEEIKVNMNLETSIVWT</sequence>
<accession>A0ABN7UWX6</accession>
<comment type="caution">
    <text evidence="1">The sequence shown here is derived from an EMBL/GenBank/DDBJ whole genome shotgun (WGS) entry which is preliminary data.</text>
</comment>
<keyword evidence="2" id="KW-1185">Reference proteome</keyword>
<organism evidence="1 2">
    <name type="scientific">Gigaspora margarita</name>
    <dbReference type="NCBI Taxonomy" id="4874"/>
    <lineage>
        <taxon>Eukaryota</taxon>
        <taxon>Fungi</taxon>
        <taxon>Fungi incertae sedis</taxon>
        <taxon>Mucoromycota</taxon>
        <taxon>Glomeromycotina</taxon>
        <taxon>Glomeromycetes</taxon>
        <taxon>Diversisporales</taxon>
        <taxon>Gigasporaceae</taxon>
        <taxon>Gigaspora</taxon>
    </lineage>
</organism>
<dbReference type="EMBL" id="CAJVQB010006389">
    <property type="protein sequence ID" value="CAG8683106.1"/>
    <property type="molecule type" value="Genomic_DNA"/>
</dbReference>
<gene>
    <name evidence="1" type="ORF">GMARGA_LOCUS11083</name>
</gene>
<reference evidence="1 2" key="1">
    <citation type="submission" date="2021-06" db="EMBL/GenBank/DDBJ databases">
        <authorList>
            <person name="Kallberg Y."/>
            <person name="Tangrot J."/>
            <person name="Rosling A."/>
        </authorList>
    </citation>
    <scope>NUCLEOTIDE SEQUENCE [LARGE SCALE GENOMIC DNA]</scope>
    <source>
        <strain evidence="1 2">120-4 pot B 10/14</strain>
    </source>
</reference>
<evidence type="ECO:0000313" key="2">
    <source>
        <dbReference type="Proteomes" id="UP000789901"/>
    </source>
</evidence>
<evidence type="ECO:0000313" key="1">
    <source>
        <dbReference type="EMBL" id="CAG8683106.1"/>
    </source>
</evidence>